<gene>
    <name evidence="1" type="ordered locus">S70_09400</name>
</gene>
<dbReference type="KEGG" id="psi:S70_09400"/>
<dbReference type="Proteomes" id="UP000005012">
    <property type="component" value="Chromosome"/>
</dbReference>
<organism evidence="1 2">
    <name type="scientific">Providencia stuartii (strain MRSN 2154)</name>
    <dbReference type="NCBI Taxonomy" id="1157951"/>
    <lineage>
        <taxon>Bacteria</taxon>
        <taxon>Pseudomonadati</taxon>
        <taxon>Pseudomonadota</taxon>
        <taxon>Gammaproteobacteria</taxon>
        <taxon>Enterobacterales</taxon>
        <taxon>Morganellaceae</taxon>
        <taxon>Providencia</taxon>
    </lineage>
</organism>
<dbReference type="EMBL" id="CP003488">
    <property type="protein sequence ID" value="AFH93740.1"/>
    <property type="molecule type" value="Genomic_DNA"/>
</dbReference>
<dbReference type="PATRIC" id="fig|1157951.4.peg.1881"/>
<evidence type="ECO:0000313" key="2">
    <source>
        <dbReference type="Proteomes" id="UP000005012"/>
    </source>
</evidence>
<dbReference type="HOGENOM" id="CLU_2701884_0_0_6"/>
<name>A0A140NM42_PROSM</name>
<evidence type="ECO:0000313" key="1">
    <source>
        <dbReference type="EMBL" id="AFH93740.1"/>
    </source>
</evidence>
<accession>A0A140NM42</accession>
<proteinExistence type="predicted"/>
<reference evidence="2" key="2">
    <citation type="submission" date="2012-04" db="EMBL/GenBank/DDBJ databases">
        <title>Complete genome sequence of Providencia stuartii clinical isolate MRSN 2154.</title>
        <authorList>
            <person name="Clifford R.J."/>
            <person name="Hang J."/>
            <person name="Riley M.C."/>
            <person name="Onmus-Leone F."/>
            <person name="Kuschner R.A."/>
            <person name="Lesho E.P."/>
            <person name="Waterman P.E."/>
        </authorList>
    </citation>
    <scope>NUCLEOTIDE SEQUENCE [LARGE SCALE GENOMIC DNA]</scope>
    <source>
        <strain evidence="2">MRSN 2154</strain>
    </source>
</reference>
<sequence>MAYFEKDLPVKLNLSKNDLFISTGFIIGKKQINFIINLPFLLHIEEKAVNFSTWVVFCTINTHNELLFFVIVG</sequence>
<reference evidence="1 2" key="1">
    <citation type="journal article" date="2012" name="J. Bacteriol.">
        <title>Complete Genome Sequence of Providencia stuartii Clinical Isolate MRSN 2154.</title>
        <authorList>
            <person name="Clifford R.J."/>
            <person name="Hang J."/>
            <person name="Riley M.C."/>
            <person name="Onmus-Leone F."/>
            <person name="Kuschner R.A."/>
            <person name="Lesho E.P."/>
            <person name="Waterman P.E."/>
        </authorList>
    </citation>
    <scope>NUCLEOTIDE SEQUENCE [LARGE SCALE GENOMIC DNA]</scope>
    <source>
        <strain evidence="1 2">MRSN 2154</strain>
    </source>
</reference>
<protein>
    <submittedName>
        <fullName evidence="1">Uncharacterized protein</fullName>
    </submittedName>
</protein>
<dbReference type="AlphaFoldDB" id="A0A140NM42"/>